<accession>A0A8S1MZQ5</accession>
<name>A0A8S1MZQ5_PARPR</name>
<dbReference type="EMBL" id="CAJJDM010000076">
    <property type="protein sequence ID" value="CAD8084822.1"/>
    <property type="molecule type" value="Genomic_DNA"/>
</dbReference>
<keyword evidence="2" id="KW-1185">Reference proteome</keyword>
<protein>
    <recommendedName>
        <fullName evidence="3">Protein kinase domain-containing protein</fullName>
    </recommendedName>
</protein>
<sequence length="88" mass="10118">MNKIILTQVNKDKIHSTHKLSFEQRDIKSENILLTKEKQIRFIDLRTVRDMNDPTFEGSGNGRKSNQNIQLSDNIILKICGNSIIYGS</sequence>
<organism evidence="1 2">
    <name type="scientific">Paramecium primaurelia</name>
    <dbReference type="NCBI Taxonomy" id="5886"/>
    <lineage>
        <taxon>Eukaryota</taxon>
        <taxon>Sar</taxon>
        <taxon>Alveolata</taxon>
        <taxon>Ciliophora</taxon>
        <taxon>Intramacronucleata</taxon>
        <taxon>Oligohymenophorea</taxon>
        <taxon>Peniculida</taxon>
        <taxon>Parameciidae</taxon>
        <taxon>Paramecium</taxon>
    </lineage>
</organism>
<dbReference type="Proteomes" id="UP000688137">
    <property type="component" value="Unassembled WGS sequence"/>
</dbReference>
<comment type="caution">
    <text evidence="1">The sequence shown here is derived from an EMBL/GenBank/DDBJ whole genome shotgun (WGS) entry which is preliminary data.</text>
</comment>
<evidence type="ECO:0008006" key="3">
    <source>
        <dbReference type="Google" id="ProtNLM"/>
    </source>
</evidence>
<reference evidence="1" key="1">
    <citation type="submission" date="2021-01" db="EMBL/GenBank/DDBJ databases">
        <authorList>
            <consortium name="Genoscope - CEA"/>
            <person name="William W."/>
        </authorList>
    </citation>
    <scope>NUCLEOTIDE SEQUENCE</scope>
</reference>
<gene>
    <name evidence="1" type="ORF">PPRIM_AZ9-3.1.T0730006</name>
</gene>
<dbReference type="AlphaFoldDB" id="A0A8S1MZQ5"/>
<proteinExistence type="predicted"/>
<evidence type="ECO:0000313" key="2">
    <source>
        <dbReference type="Proteomes" id="UP000688137"/>
    </source>
</evidence>
<evidence type="ECO:0000313" key="1">
    <source>
        <dbReference type="EMBL" id="CAD8084822.1"/>
    </source>
</evidence>